<evidence type="ECO:0000313" key="2">
    <source>
        <dbReference type="EMBL" id="RDD67455.1"/>
    </source>
</evidence>
<accession>A0A369TSP8</accession>
<name>A0A369TSP8_9RHOB</name>
<gene>
    <name evidence="2" type="ORF">DU478_06990</name>
</gene>
<keyword evidence="1" id="KW-1133">Transmembrane helix</keyword>
<sequence>MGDAMGKLLLLPALLTGVFCAGFAVVVDFVLGMKGLATVVGISFVSGFLGNCFAQIVLGRGK</sequence>
<comment type="caution">
    <text evidence="2">The sequence shown here is derived from an EMBL/GenBank/DDBJ whole genome shotgun (WGS) entry which is preliminary data.</text>
</comment>
<dbReference type="Proteomes" id="UP000253977">
    <property type="component" value="Unassembled WGS sequence"/>
</dbReference>
<evidence type="ECO:0000256" key="1">
    <source>
        <dbReference type="SAM" id="Phobius"/>
    </source>
</evidence>
<proteinExistence type="predicted"/>
<organism evidence="2 3">
    <name type="scientific">Thalassococcus profundi</name>
    <dbReference type="NCBI Taxonomy" id="2282382"/>
    <lineage>
        <taxon>Bacteria</taxon>
        <taxon>Pseudomonadati</taxon>
        <taxon>Pseudomonadota</taxon>
        <taxon>Alphaproteobacteria</taxon>
        <taxon>Rhodobacterales</taxon>
        <taxon>Roseobacteraceae</taxon>
        <taxon>Thalassococcus</taxon>
    </lineage>
</organism>
<reference evidence="2 3" key="1">
    <citation type="submission" date="2018-07" db="EMBL/GenBank/DDBJ databases">
        <title>Thalassococcus profundi sp. nov., a marine bacterium isolated from deep seawater of Okinawa Trough.</title>
        <authorList>
            <person name="Yu M."/>
        </authorList>
    </citation>
    <scope>NUCLEOTIDE SEQUENCE [LARGE SCALE GENOMIC DNA]</scope>
    <source>
        <strain evidence="2 3">WRAS1</strain>
    </source>
</reference>
<keyword evidence="1" id="KW-0472">Membrane</keyword>
<keyword evidence="3" id="KW-1185">Reference proteome</keyword>
<protein>
    <submittedName>
        <fullName evidence="2">Uncharacterized protein</fullName>
    </submittedName>
</protein>
<feature type="transmembrane region" description="Helical" evidence="1">
    <location>
        <begin position="36"/>
        <end position="58"/>
    </location>
</feature>
<dbReference type="AlphaFoldDB" id="A0A369TSP8"/>
<evidence type="ECO:0000313" key="3">
    <source>
        <dbReference type="Proteomes" id="UP000253977"/>
    </source>
</evidence>
<dbReference type="EMBL" id="QPMK01000003">
    <property type="protein sequence ID" value="RDD67455.1"/>
    <property type="molecule type" value="Genomic_DNA"/>
</dbReference>
<keyword evidence="1" id="KW-0812">Transmembrane</keyword>